<evidence type="ECO:0000256" key="6">
    <source>
        <dbReference type="ARBA" id="ARBA00048780"/>
    </source>
</evidence>
<evidence type="ECO:0000313" key="10">
    <source>
        <dbReference type="EMBL" id="OAX51372.1"/>
    </source>
</evidence>
<dbReference type="GO" id="GO:0004123">
    <property type="term" value="F:cystathionine gamma-lyase activity"/>
    <property type="evidence" value="ECO:0007669"/>
    <property type="project" value="TreeGrafter"/>
</dbReference>
<comment type="cofactor">
    <cofactor evidence="1 9">
        <name>pyridoxal 5'-phosphate</name>
        <dbReference type="ChEBI" id="CHEBI:597326"/>
    </cofactor>
</comment>
<evidence type="ECO:0000256" key="7">
    <source>
        <dbReference type="ARBA" id="ARBA00052699"/>
    </source>
</evidence>
<comment type="similarity">
    <text evidence="2 9">Belongs to the trans-sulfuration enzymes family.</text>
</comment>
<sequence>MAGITTRTIHALHDVEQGGVVPPIYTASTFLQPTAGGEGEYEYQRGANPTRTALEQTLAALEGARHAFAFATGMAATSAAMGLLRTGDSIIMSLPVYGGNYRFATIELPQRGIGHRFVTDLNELTDEDFDDSVKMVFIETPANPTLRVTDIARVAELAHRHGAYVVVDNTFLTPYLQRPLALGADVVVQSATKYLAGHGDLLGGVVSTDDDEIAARMTQSQLVSGAVLSPIDSYRLLQDVKTLAVRMDRQQDNARKVIAAMEAHPAVAKVHVPGSHSEAEAEIQARQADGPGAVFSMELAEGRDVRAFLGALRVWGFAVSLGGIESLICLPAHMTHGAYTDEHREAALIPEQLLRVAVGIEDAEDLIADLTQALEAA</sequence>
<dbReference type="InterPro" id="IPR015421">
    <property type="entry name" value="PyrdxlP-dep_Trfase_major"/>
</dbReference>
<evidence type="ECO:0000256" key="5">
    <source>
        <dbReference type="ARBA" id="ARBA00047199"/>
    </source>
</evidence>
<dbReference type="PROSITE" id="PS00868">
    <property type="entry name" value="CYS_MET_METAB_PP"/>
    <property type="match status" value="1"/>
</dbReference>
<dbReference type="FunFam" id="3.40.640.10:FF:000046">
    <property type="entry name" value="Cystathionine gamma-lyase"/>
    <property type="match status" value="1"/>
</dbReference>
<dbReference type="InterPro" id="IPR054542">
    <property type="entry name" value="Cys_met_metab_PP"/>
</dbReference>
<comment type="caution">
    <text evidence="10">The sequence shown here is derived from an EMBL/GenBank/DDBJ whole genome shotgun (WGS) entry which is preliminary data.</text>
</comment>
<keyword evidence="3 8" id="KW-0663">Pyridoxal phosphate</keyword>
<proteinExistence type="inferred from homology"/>
<feature type="modified residue" description="N6-(pyridoxal phosphate)lysine" evidence="8">
    <location>
        <position position="193"/>
    </location>
</feature>
<dbReference type="Proteomes" id="UP000053171">
    <property type="component" value="Unassembled WGS sequence"/>
</dbReference>
<evidence type="ECO:0000256" key="4">
    <source>
        <dbReference type="ARBA" id="ARBA00047175"/>
    </source>
</evidence>
<evidence type="ECO:0000256" key="9">
    <source>
        <dbReference type="RuleBase" id="RU362118"/>
    </source>
</evidence>
<keyword evidence="11" id="KW-1185">Reference proteome</keyword>
<gene>
    <name evidence="10" type="ORF">AN277_0209045</name>
</gene>
<comment type="catalytic activity">
    <reaction evidence="7">
        <text>L-methionine + H2O = methanethiol + 2-oxobutanoate + NH4(+)</text>
        <dbReference type="Rhea" id="RHEA:23800"/>
        <dbReference type="ChEBI" id="CHEBI:15377"/>
        <dbReference type="ChEBI" id="CHEBI:16007"/>
        <dbReference type="ChEBI" id="CHEBI:16763"/>
        <dbReference type="ChEBI" id="CHEBI:28938"/>
        <dbReference type="ChEBI" id="CHEBI:57844"/>
        <dbReference type="EC" id="4.4.1.11"/>
    </reaction>
    <physiologicalReaction direction="left-to-right" evidence="7">
        <dbReference type="Rhea" id="RHEA:23801"/>
    </physiologicalReaction>
</comment>
<evidence type="ECO:0000256" key="3">
    <source>
        <dbReference type="ARBA" id="ARBA00022898"/>
    </source>
</evidence>
<dbReference type="Gene3D" id="3.40.640.10">
    <property type="entry name" value="Type I PLP-dependent aspartate aminotransferase-like (Major domain)"/>
    <property type="match status" value="1"/>
</dbReference>
<dbReference type="Pfam" id="PF01053">
    <property type="entry name" value="Cys_Met_Meta_PP"/>
    <property type="match status" value="1"/>
</dbReference>
<protein>
    <recommendedName>
        <fullName evidence="4">homocysteine desulfhydrase</fullName>
        <ecNumber evidence="4">4.4.1.2</ecNumber>
    </recommendedName>
    <alternativeName>
        <fullName evidence="5">Homocysteine desulfhydrase</fullName>
    </alternativeName>
</protein>
<accession>A0A147EA43</accession>
<dbReference type="InterPro" id="IPR015424">
    <property type="entry name" value="PyrdxlP-dep_Trfase"/>
</dbReference>
<comment type="catalytic activity">
    <reaction evidence="6">
        <text>L-homocysteine + H2O = 2-oxobutanoate + hydrogen sulfide + NH4(+) + H(+)</text>
        <dbReference type="Rhea" id="RHEA:14501"/>
        <dbReference type="ChEBI" id="CHEBI:15377"/>
        <dbReference type="ChEBI" id="CHEBI:15378"/>
        <dbReference type="ChEBI" id="CHEBI:16763"/>
        <dbReference type="ChEBI" id="CHEBI:28938"/>
        <dbReference type="ChEBI" id="CHEBI:29919"/>
        <dbReference type="ChEBI" id="CHEBI:58199"/>
        <dbReference type="EC" id="4.4.1.2"/>
    </reaction>
    <physiologicalReaction direction="left-to-right" evidence="6">
        <dbReference type="Rhea" id="RHEA:14502"/>
    </physiologicalReaction>
</comment>
<dbReference type="PIRSF" id="PIRSF001434">
    <property type="entry name" value="CGS"/>
    <property type="match status" value="1"/>
</dbReference>
<dbReference type="AlphaFoldDB" id="A0A147EA43"/>
<dbReference type="RefSeq" id="WP_058730760.1">
    <property type="nucleotide sequence ID" value="NZ_JAIUDH010000002.1"/>
</dbReference>
<dbReference type="EC" id="4.4.1.2" evidence="4"/>
<dbReference type="GO" id="GO:0030170">
    <property type="term" value="F:pyridoxal phosphate binding"/>
    <property type="evidence" value="ECO:0007669"/>
    <property type="project" value="InterPro"/>
</dbReference>
<dbReference type="GO" id="GO:0019343">
    <property type="term" value="P:cysteine biosynthetic process via cystathionine"/>
    <property type="evidence" value="ECO:0007669"/>
    <property type="project" value="TreeGrafter"/>
</dbReference>
<evidence type="ECO:0000256" key="8">
    <source>
        <dbReference type="PIRSR" id="PIRSR001434-2"/>
    </source>
</evidence>
<dbReference type="GO" id="GO:0019346">
    <property type="term" value="P:transsulfuration"/>
    <property type="evidence" value="ECO:0007669"/>
    <property type="project" value="InterPro"/>
</dbReference>
<organism evidence="10 11">
    <name type="scientific">Rothia kristinae</name>
    <dbReference type="NCBI Taxonomy" id="37923"/>
    <lineage>
        <taxon>Bacteria</taxon>
        <taxon>Bacillati</taxon>
        <taxon>Actinomycetota</taxon>
        <taxon>Actinomycetes</taxon>
        <taxon>Micrococcales</taxon>
        <taxon>Micrococcaceae</taxon>
        <taxon>Rothia</taxon>
    </lineage>
</organism>
<dbReference type="EMBL" id="LJBJ02000021">
    <property type="protein sequence ID" value="OAX51372.1"/>
    <property type="molecule type" value="Genomic_DNA"/>
</dbReference>
<dbReference type="PANTHER" id="PTHR11808">
    <property type="entry name" value="TRANS-SULFURATION ENZYME FAMILY MEMBER"/>
    <property type="match status" value="1"/>
</dbReference>
<dbReference type="SUPFAM" id="SSF53383">
    <property type="entry name" value="PLP-dependent transferases"/>
    <property type="match status" value="1"/>
</dbReference>
<dbReference type="GO" id="GO:0018826">
    <property type="term" value="F:methionine gamma-lyase activity"/>
    <property type="evidence" value="ECO:0007669"/>
    <property type="project" value="UniProtKB-EC"/>
</dbReference>
<dbReference type="CDD" id="cd00614">
    <property type="entry name" value="CGS_like"/>
    <property type="match status" value="1"/>
</dbReference>
<name>A0A147EA43_9MICC</name>
<evidence type="ECO:0000256" key="2">
    <source>
        <dbReference type="ARBA" id="ARBA00009077"/>
    </source>
</evidence>
<dbReference type="Gene3D" id="3.90.1150.10">
    <property type="entry name" value="Aspartate Aminotransferase, domain 1"/>
    <property type="match status" value="1"/>
</dbReference>
<dbReference type="InterPro" id="IPR015422">
    <property type="entry name" value="PyrdxlP-dep_Trfase_small"/>
</dbReference>
<dbReference type="GO" id="GO:0005737">
    <property type="term" value="C:cytoplasm"/>
    <property type="evidence" value="ECO:0007669"/>
    <property type="project" value="TreeGrafter"/>
</dbReference>
<evidence type="ECO:0000256" key="1">
    <source>
        <dbReference type="ARBA" id="ARBA00001933"/>
    </source>
</evidence>
<dbReference type="PATRIC" id="fig|37923.10.peg.206"/>
<dbReference type="InterPro" id="IPR000277">
    <property type="entry name" value="Cys/Met-Metab_PyrdxlP-dep_enz"/>
</dbReference>
<dbReference type="PANTHER" id="PTHR11808:SF85">
    <property type="entry name" value="CYSTATHIONINE GAMMA-LYASE-RELATED"/>
    <property type="match status" value="1"/>
</dbReference>
<reference evidence="10" key="1">
    <citation type="submission" date="2016-06" db="EMBL/GenBank/DDBJ databases">
        <title>Identification of putative biosynthetic pathways for the production of bioactive secondary metabolites by the marine actinomycete Kocuria kristinae RUTW2-3.</title>
        <authorList>
            <person name="Waterworth S.C."/>
            <person name="Walmsley T.A."/>
            <person name="Matongo T."/>
            <person name="Davies-Coleman M.T."/>
            <person name="Dorrington R.A."/>
        </authorList>
    </citation>
    <scope>NUCLEOTIDE SEQUENCE [LARGE SCALE GENOMIC DNA]</scope>
    <source>
        <strain evidence="10">RUTW2-3</strain>
    </source>
</reference>
<evidence type="ECO:0000313" key="11">
    <source>
        <dbReference type="Proteomes" id="UP000053171"/>
    </source>
</evidence>
<dbReference type="GO" id="GO:0047982">
    <property type="term" value="F:homocysteine desulfhydrase activity"/>
    <property type="evidence" value="ECO:0007669"/>
    <property type="project" value="UniProtKB-EC"/>
</dbReference>